<keyword evidence="1" id="KW-0147">Chitin-binding</keyword>
<dbReference type="Proteomes" id="UP001446871">
    <property type="component" value="Unassembled WGS sequence"/>
</dbReference>
<keyword evidence="7" id="KW-1185">Reference proteome</keyword>
<dbReference type="PANTHER" id="PTHR34997">
    <property type="entry name" value="AM15"/>
    <property type="match status" value="1"/>
</dbReference>
<evidence type="ECO:0000259" key="5">
    <source>
        <dbReference type="PROSITE" id="PS51782"/>
    </source>
</evidence>
<sequence>MSTFAPQPEIPALSVSCDANSSYTVKKGDTCYAIARAYDLTPADILQANPQMSGSCDLLYIDQMICLPTGPATAPSATDTAEFSSTPIAHHTTISDQPTASSSDSSSPSSSAAADDNGCTLRHTVVAGDTCHDTWSKYKLSQESFMALNPHLSIRPDGYCGMAVGDVVCVAGPGSGGGDSDGKGNDSSRPKDPSDQFPKKMSALSVIPVSDDVKNHPTSPAAAERWLPVTFQTSTVRDMDEE</sequence>
<feature type="domain" description="LysM" evidence="5">
    <location>
        <begin position="21"/>
        <end position="67"/>
    </location>
</feature>
<dbReference type="InterPro" id="IPR052210">
    <property type="entry name" value="LysM1-like"/>
</dbReference>
<feature type="compositionally biased region" description="Low complexity" evidence="4">
    <location>
        <begin position="95"/>
        <end position="116"/>
    </location>
</feature>
<protein>
    <submittedName>
        <fullName evidence="6">Peptidoglycan-binding LysM domain protein</fullName>
    </submittedName>
</protein>
<comment type="similarity">
    <text evidence="3">Belongs to the secreted LysM effector family.</text>
</comment>
<dbReference type="Pfam" id="PF01476">
    <property type="entry name" value="LysM"/>
    <property type="match status" value="2"/>
</dbReference>
<dbReference type="Gene3D" id="3.10.350.10">
    <property type="entry name" value="LysM domain"/>
    <property type="match status" value="2"/>
</dbReference>
<dbReference type="EMBL" id="JAQQWM010000008">
    <property type="protein sequence ID" value="KAK8052752.1"/>
    <property type="molecule type" value="Genomic_DNA"/>
</dbReference>
<evidence type="ECO:0000256" key="1">
    <source>
        <dbReference type="ARBA" id="ARBA00022669"/>
    </source>
</evidence>
<reference evidence="6 7" key="1">
    <citation type="submission" date="2023-01" db="EMBL/GenBank/DDBJ databases">
        <title>Analysis of 21 Apiospora genomes using comparative genomics revels a genus with tremendous synthesis potential of carbohydrate active enzymes and secondary metabolites.</title>
        <authorList>
            <person name="Sorensen T."/>
        </authorList>
    </citation>
    <scope>NUCLEOTIDE SEQUENCE [LARGE SCALE GENOMIC DNA]</scope>
    <source>
        <strain evidence="6 7">CBS 83171</strain>
    </source>
</reference>
<dbReference type="SMART" id="SM00257">
    <property type="entry name" value="LysM"/>
    <property type="match status" value="2"/>
</dbReference>
<name>A0ABR1U1G8_9PEZI</name>
<evidence type="ECO:0000313" key="7">
    <source>
        <dbReference type="Proteomes" id="UP001446871"/>
    </source>
</evidence>
<dbReference type="PROSITE" id="PS51782">
    <property type="entry name" value="LYSM"/>
    <property type="match status" value="1"/>
</dbReference>
<organism evidence="6 7">
    <name type="scientific">Apiospora saccharicola</name>
    <dbReference type="NCBI Taxonomy" id="335842"/>
    <lineage>
        <taxon>Eukaryota</taxon>
        <taxon>Fungi</taxon>
        <taxon>Dikarya</taxon>
        <taxon>Ascomycota</taxon>
        <taxon>Pezizomycotina</taxon>
        <taxon>Sordariomycetes</taxon>
        <taxon>Xylariomycetidae</taxon>
        <taxon>Amphisphaeriales</taxon>
        <taxon>Apiosporaceae</taxon>
        <taxon>Apiospora</taxon>
    </lineage>
</organism>
<proteinExistence type="inferred from homology"/>
<dbReference type="SUPFAM" id="SSF54106">
    <property type="entry name" value="LysM domain"/>
    <property type="match status" value="1"/>
</dbReference>
<evidence type="ECO:0000313" key="6">
    <source>
        <dbReference type="EMBL" id="KAK8052752.1"/>
    </source>
</evidence>
<dbReference type="CDD" id="cd00118">
    <property type="entry name" value="LysM"/>
    <property type="match status" value="2"/>
</dbReference>
<evidence type="ECO:0000256" key="3">
    <source>
        <dbReference type="ARBA" id="ARBA00044955"/>
    </source>
</evidence>
<accession>A0ABR1U1G8</accession>
<keyword evidence="2" id="KW-0843">Virulence</keyword>
<gene>
    <name evidence="6" type="ORF">PG996_012053</name>
</gene>
<evidence type="ECO:0000256" key="4">
    <source>
        <dbReference type="SAM" id="MobiDB-lite"/>
    </source>
</evidence>
<dbReference type="InterPro" id="IPR018392">
    <property type="entry name" value="LysM"/>
</dbReference>
<feature type="compositionally biased region" description="Basic and acidic residues" evidence="4">
    <location>
        <begin position="180"/>
        <end position="198"/>
    </location>
</feature>
<comment type="caution">
    <text evidence="6">The sequence shown here is derived from an EMBL/GenBank/DDBJ whole genome shotgun (WGS) entry which is preliminary data.</text>
</comment>
<evidence type="ECO:0000256" key="2">
    <source>
        <dbReference type="ARBA" id="ARBA00023026"/>
    </source>
</evidence>
<feature type="region of interest" description="Disordered" evidence="4">
    <location>
        <begin position="175"/>
        <end position="202"/>
    </location>
</feature>
<dbReference type="PANTHER" id="PTHR34997:SF1">
    <property type="entry name" value="PEPTIDOGLYCAN-BINDING LYSIN DOMAIN"/>
    <property type="match status" value="1"/>
</dbReference>
<dbReference type="InterPro" id="IPR036779">
    <property type="entry name" value="LysM_dom_sf"/>
</dbReference>
<feature type="region of interest" description="Disordered" evidence="4">
    <location>
        <begin position="92"/>
        <end position="116"/>
    </location>
</feature>